<reference evidence="1" key="2">
    <citation type="submission" date="2021-10" db="EMBL/GenBank/DDBJ databases">
        <authorList>
            <person name="Piombo E."/>
        </authorList>
    </citation>
    <scope>NUCLEOTIDE SEQUENCE</scope>
</reference>
<organism evidence="1 2">
    <name type="scientific">Clonostachys rosea f. rosea IK726</name>
    <dbReference type="NCBI Taxonomy" id="1349383"/>
    <lineage>
        <taxon>Eukaryota</taxon>
        <taxon>Fungi</taxon>
        <taxon>Dikarya</taxon>
        <taxon>Ascomycota</taxon>
        <taxon>Pezizomycotina</taxon>
        <taxon>Sordariomycetes</taxon>
        <taxon>Hypocreomycetidae</taxon>
        <taxon>Hypocreales</taxon>
        <taxon>Bionectriaceae</taxon>
        <taxon>Clonostachys</taxon>
    </lineage>
</organism>
<keyword evidence="2" id="KW-1185">Reference proteome</keyword>
<comment type="caution">
    <text evidence="1">The sequence shown here is derived from an EMBL/GenBank/DDBJ whole genome shotgun (WGS) entry which is preliminary data.</text>
</comment>
<dbReference type="Proteomes" id="UP000836387">
    <property type="component" value="Unassembled WGS sequence"/>
</dbReference>
<evidence type="ECO:0000313" key="1">
    <source>
        <dbReference type="EMBL" id="CAG9952497.1"/>
    </source>
</evidence>
<protein>
    <submittedName>
        <fullName evidence="1">Uncharacterized protein</fullName>
    </submittedName>
</protein>
<accession>A0ACA9UHE8</accession>
<name>A0ACA9UHE8_BIOOC</name>
<gene>
    <name evidence="1" type="ORF">CRV2_00017750</name>
</gene>
<sequence>MSNNLVDLLVDEDDILCRYSAGLSILLLTGTALLYPGIRSTRSLLNLDPLAGLAHMPRRGFVCLGAGFFEHIDSELQSRTALLQSRVACLQLVDTIFKLCARLLGNL</sequence>
<proteinExistence type="predicted"/>
<evidence type="ECO:0000313" key="2">
    <source>
        <dbReference type="Proteomes" id="UP000836387"/>
    </source>
</evidence>
<reference evidence="1" key="1">
    <citation type="submission" date="2020-04" db="EMBL/GenBank/DDBJ databases">
        <authorList>
            <person name="Broberg M."/>
        </authorList>
    </citation>
    <scope>NUCLEOTIDE SEQUENCE</scope>
</reference>
<dbReference type="EMBL" id="CADEHS020000494">
    <property type="protein sequence ID" value="CAG9952497.1"/>
    <property type="molecule type" value="Genomic_DNA"/>
</dbReference>